<organism evidence="1 2">
    <name type="scientific">Marinomonas ostreistagni</name>
    <dbReference type="NCBI Taxonomy" id="359209"/>
    <lineage>
        <taxon>Bacteria</taxon>
        <taxon>Pseudomonadati</taxon>
        <taxon>Pseudomonadota</taxon>
        <taxon>Gammaproteobacteria</taxon>
        <taxon>Oceanospirillales</taxon>
        <taxon>Oceanospirillaceae</taxon>
        <taxon>Marinomonas</taxon>
    </lineage>
</organism>
<protein>
    <submittedName>
        <fullName evidence="1">Uncharacterized protein</fullName>
    </submittedName>
</protein>
<accession>A0ABS0ZDG0</accession>
<proteinExistence type="predicted"/>
<dbReference type="EMBL" id="JAEMUH010000012">
    <property type="protein sequence ID" value="MBJ7551713.1"/>
    <property type="molecule type" value="Genomic_DNA"/>
</dbReference>
<gene>
    <name evidence="1" type="ORF">JHD44_13535</name>
</gene>
<evidence type="ECO:0000313" key="1">
    <source>
        <dbReference type="EMBL" id="MBJ7551713.1"/>
    </source>
</evidence>
<sequence>MKKLFFLLSFFISEASFSKTSFEVENYFYDIIFLNALPLAGEAVEFCNDKSKYVDDDLLFCEVFSKLDGKKISLMFSENELKKTSKEDKTVFSSYSEEDFSFHNTKVYTRGGESFDATIDTSSFMSIADISPNLVDSIFHFKDPFGQKITASLAIVDMNSNVSGMRNKIIITQEGRSSGVLGVDFIGQYGQFSFYSDGIWIQPENIICTHKCISYDADFDGENLHFYYPFNDETKRRVSFETGSSISTVPFSVKESCVSEKVDFSELEERGLDVGDDARLCKKEFKFGDYSMHSSVVTHASREIDGEPLPVMGMNMINAFDHVTVDLPAGKIYFYFP</sequence>
<comment type="caution">
    <text evidence="1">The sequence shown here is derived from an EMBL/GenBank/DDBJ whole genome shotgun (WGS) entry which is preliminary data.</text>
</comment>
<dbReference type="Proteomes" id="UP000598488">
    <property type="component" value="Unassembled WGS sequence"/>
</dbReference>
<keyword evidence="2" id="KW-1185">Reference proteome</keyword>
<evidence type="ECO:0000313" key="2">
    <source>
        <dbReference type="Proteomes" id="UP000598488"/>
    </source>
</evidence>
<reference evidence="1 2" key="1">
    <citation type="submission" date="2020-12" db="EMBL/GenBank/DDBJ databases">
        <title>Comparative genome analysis of fungal antagonists Marinomonas ostreistagni 398 and M. spartinae 468.</title>
        <authorList>
            <person name="Fields J.L."/>
            <person name="Mavrodi O.V."/>
            <person name="Biber P.D."/>
            <person name="Indest K.J."/>
            <person name="Mavrodi D.V."/>
        </authorList>
    </citation>
    <scope>NUCLEOTIDE SEQUENCE [LARGE SCALE GENOMIC DNA]</scope>
    <source>
        <strain evidence="1 2">USM7</strain>
    </source>
</reference>
<name>A0ABS0ZDG0_9GAMM</name>
<dbReference type="RefSeq" id="WP_199463304.1">
    <property type="nucleotide sequence ID" value="NZ_JAEMUH010000012.1"/>
</dbReference>